<protein>
    <submittedName>
        <fullName evidence="1">Uncharacterized protein</fullName>
    </submittedName>
</protein>
<dbReference type="EMBL" id="HE573026">
    <property type="protein sequence ID" value="CCC52506.1"/>
    <property type="molecule type" value="Genomic_DNA"/>
</dbReference>
<name>G0U4Z1_TRYVY</name>
<gene>
    <name evidence="1" type="ORF">TVY486_1015480</name>
</gene>
<dbReference type="AlphaFoldDB" id="G0U4Z1"/>
<dbReference type="PANTHER" id="PTHR38827">
    <property type="entry name" value="T. BRUCEI SPP.-SPECIFIC PROTEIN-RELATED"/>
    <property type="match status" value="1"/>
</dbReference>
<dbReference type="VEuPathDB" id="TriTrypDB:TvY486_1015480"/>
<dbReference type="PANTHER" id="PTHR38827:SF3">
    <property type="match status" value="1"/>
</dbReference>
<evidence type="ECO:0000313" key="1">
    <source>
        <dbReference type="EMBL" id="CCC52506.1"/>
    </source>
</evidence>
<proteinExistence type="predicted"/>
<accession>G0U4Z1</accession>
<reference evidence="1" key="1">
    <citation type="journal article" date="2012" name="Proc. Natl. Acad. Sci. U.S.A.">
        <title>Antigenic diversity is generated by distinct evolutionary mechanisms in African trypanosome species.</title>
        <authorList>
            <person name="Jackson A.P."/>
            <person name="Berry A."/>
            <person name="Aslett M."/>
            <person name="Allison H.C."/>
            <person name="Burton P."/>
            <person name="Vavrova-Anderson J."/>
            <person name="Brown R."/>
            <person name="Browne H."/>
            <person name="Corton N."/>
            <person name="Hauser H."/>
            <person name="Gamble J."/>
            <person name="Gilderthorp R."/>
            <person name="Marcello L."/>
            <person name="McQuillan J."/>
            <person name="Otto T.D."/>
            <person name="Quail M.A."/>
            <person name="Sanders M.J."/>
            <person name="van Tonder A."/>
            <person name="Ginger M.L."/>
            <person name="Field M.C."/>
            <person name="Barry J.D."/>
            <person name="Hertz-Fowler C."/>
            <person name="Berriman M."/>
        </authorList>
    </citation>
    <scope>NUCLEOTIDE SEQUENCE</scope>
    <source>
        <strain evidence="1">Y486</strain>
    </source>
</reference>
<organism evidence="1">
    <name type="scientific">Trypanosoma vivax (strain Y486)</name>
    <dbReference type="NCBI Taxonomy" id="1055687"/>
    <lineage>
        <taxon>Eukaryota</taxon>
        <taxon>Discoba</taxon>
        <taxon>Euglenozoa</taxon>
        <taxon>Kinetoplastea</taxon>
        <taxon>Metakinetoplastina</taxon>
        <taxon>Trypanosomatida</taxon>
        <taxon>Trypanosomatidae</taxon>
        <taxon>Trypanosoma</taxon>
        <taxon>Duttonella</taxon>
    </lineage>
</organism>
<sequence>MFGRRVVSCCPIPTSMYGALHISSKKQASRLVSPIISLLPSARRVMGKCNTTGTCITGELLSTDILSASLLLAATGVPTQQLLVCIASNPLLLRLISDTMCTYSVLFPHKQMQAQ</sequence>